<dbReference type="Pfam" id="PF00550">
    <property type="entry name" value="PP-binding"/>
    <property type="match status" value="1"/>
</dbReference>
<comment type="pathway">
    <text evidence="2">Lipid metabolism; fatty acid biosynthesis.</text>
</comment>
<dbReference type="Proteomes" id="UP000230750">
    <property type="component" value="Unassembled WGS sequence"/>
</dbReference>
<evidence type="ECO:0000256" key="8">
    <source>
        <dbReference type="ARBA" id="ARBA00022832"/>
    </source>
</evidence>
<feature type="domain" description="Carrier" evidence="15">
    <location>
        <begin position="74"/>
        <end position="149"/>
    </location>
</feature>
<evidence type="ECO:0000256" key="2">
    <source>
        <dbReference type="ARBA" id="ARBA00005194"/>
    </source>
</evidence>
<dbReference type="InterPro" id="IPR006162">
    <property type="entry name" value="Ppantetheine_attach_site"/>
</dbReference>
<evidence type="ECO:0000256" key="11">
    <source>
        <dbReference type="ARBA" id="ARBA00023098"/>
    </source>
</evidence>
<sequence length="153" mass="17087">MAAVCRIRTVLQKAAALQRLTSVVVKTAPRCSSTLVNNRPYHSFNCIKPLDVVRPSVAVTCLRHYADLPQLTFDQIEARTLNLLKLFDKVDPDKVTVSSHFIDDMGLDSLDVVEIVMAIEDEFGVEINDEEAEKILTVKDAIELLGDKFDVVE</sequence>
<keyword evidence="17" id="KW-1185">Reference proteome</keyword>
<keyword evidence="9" id="KW-0809">Transit peptide</keyword>
<comment type="caution">
    <text evidence="16">The sequence shown here is derived from an EMBL/GenBank/DDBJ whole genome shotgun (WGS) entry which is preliminary data.</text>
</comment>
<keyword evidence="10" id="KW-0249">Electron transport</keyword>
<dbReference type="SUPFAM" id="SSF47336">
    <property type="entry name" value="ACP-like"/>
    <property type="match status" value="1"/>
</dbReference>
<evidence type="ECO:0000256" key="12">
    <source>
        <dbReference type="ARBA" id="ARBA00023128"/>
    </source>
</evidence>
<dbReference type="PROSITE" id="PS50075">
    <property type="entry name" value="CARRIER"/>
    <property type="match status" value="1"/>
</dbReference>
<keyword evidence="11" id="KW-0443">Lipid metabolism</keyword>
<accession>A0A2G8LNA2</accession>
<dbReference type="GO" id="GO:0000036">
    <property type="term" value="F:acyl carrier activity"/>
    <property type="evidence" value="ECO:0007669"/>
    <property type="project" value="TreeGrafter"/>
</dbReference>
<dbReference type="NCBIfam" id="NF002148">
    <property type="entry name" value="PRK00982.1-2"/>
    <property type="match status" value="1"/>
</dbReference>
<evidence type="ECO:0000256" key="14">
    <source>
        <dbReference type="RuleBase" id="RU000722"/>
    </source>
</evidence>
<organism evidence="16 17">
    <name type="scientific">Stichopus japonicus</name>
    <name type="common">Sea cucumber</name>
    <dbReference type="NCBI Taxonomy" id="307972"/>
    <lineage>
        <taxon>Eukaryota</taxon>
        <taxon>Metazoa</taxon>
        <taxon>Echinodermata</taxon>
        <taxon>Eleutherozoa</taxon>
        <taxon>Echinozoa</taxon>
        <taxon>Holothuroidea</taxon>
        <taxon>Aspidochirotacea</taxon>
        <taxon>Aspidochirotida</taxon>
        <taxon>Stichopodidae</taxon>
        <taxon>Apostichopus</taxon>
    </lineage>
</organism>
<evidence type="ECO:0000256" key="1">
    <source>
        <dbReference type="ARBA" id="ARBA00004173"/>
    </source>
</evidence>
<dbReference type="Gene3D" id="1.10.1200.10">
    <property type="entry name" value="ACP-like"/>
    <property type="match status" value="1"/>
</dbReference>
<keyword evidence="5 14" id="KW-0596">Phosphopantetheine</keyword>
<evidence type="ECO:0000256" key="6">
    <source>
        <dbReference type="ARBA" id="ARBA00022516"/>
    </source>
</evidence>
<protein>
    <recommendedName>
        <fullName evidence="14">Acyl carrier protein</fullName>
    </recommendedName>
</protein>
<evidence type="ECO:0000256" key="4">
    <source>
        <dbReference type="ARBA" id="ARBA00022448"/>
    </source>
</evidence>
<evidence type="ECO:0000313" key="16">
    <source>
        <dbReference type="EMBL" id="PIK61704.1"/>
    </source>
</evidence>
<dbReference type="EMBL" id="MRZV01000026">
    <property type="protein sequence ID" value="PIK61704.1"/>
    <property type="molecule type" value="Genomic_DNA"/>
</dbReference>
<comment type="similarity">
    <text evidence="3">Belongs to the acyl carrier protein (ACP) family.</text>
</comment>
<evidence type="ECO:0000256" key="5">
    <source>
        <dbReference type="ARBA" id="ARBA00022450"/>
    </source>
</evidence>
<keyword evidence="8" id="KW-0276">Fatty acid metabolism</keyword>
<dbReference type="HAMAP" id="MF_01217">
    <property type="entry name" value="Acyl_carrier"/>
    <property type="match status" value="1"/>
</dbReference>
<dbReference type="NCBIfam" id="TIGR00517">
    <property type="entry name" value="acyl_carrier"/>
    <property type="match status" value="1"/>
</dbReference>
<comment type="subcellular location">
    <subcellularLocation>
        <location evidence="1">Mitochondrion</location>
    </subcellularLocation>
</comment>
<dbReference type="PROSITE" id="PS00012">
    <property type="entry name" value="PHOSPHOPANTETHEINE"/>
    <property type="match status" value="1"/>
</dbReference>
<keyword evidence="13 14" id="KW-0275">Fatty acid biosynthesis</keyword>
<dbReference type="PANTHER" id="PTHR20863:SF28">
    <property type="entry name" value="ACYL CARRIER PROTEIN, MITOCHONDRIAL"/>
    <property type="match status" value="1"/>
</dbReference>
<keyword evidence="12" id="KW-0496">Mitochondrion</keyword>
<dbReference type="GO" id="GO:0000035">
    <property type="term" value="F:acyl binding"/>
    <property type="evidence" value="ECO:0007669"/>
    <property type="project" value="TreeGrafter"/>
</dbReference>
<name>A0A2G8LNA2_STIJA</name>
<evidence type="ECO:0000313" key="17">
    <source>
        <dbReference type="Proteomes" id="UP000230750"/>
    </source>
</evidence>
<proteinExistence type="inferred from homology"/>
<keyword evidence="7" id="KW-0597">Phosphoprotein</keyword>
<evidence type="ECO:0000256" key="13">
    <source>
        <dbReference type="ARBA" id="ARBA00023160"/>
    </source>
</evidence>
<keyword evidence="6 14" id="KW-0444">Lipid biosynthesis</keyword>
<evidence type="ECO:0000259" key="15">
    <source>
        <dbReference type="PROSITE" id="PS50075"/>
    </source>
</evidence>
<dbReference type="STRING" id="307972.A0A2G8LNA2"/>
<dbReference type="InterPro" id="IPR036736">
    <property type="entry name" value="ACP-like_sf"/>
</dbReference>
<keyword evidence="4" id="KW-0813">Transport</keyword>
<comment type="function">
    <text evidence="14">Carrier of the growing fatty acid chain in fatty acid biosynthesis.</text>
</comment>
<dbReference type="InterPro" id="IPR009081">
    <property type="entry name" value="PP-bd_ACP"/>
</dbReference>
<gene>
    <name evidence="16" type="ORF">BSL78_01334</name>
</gene>
<evidence type="ECO:0000256" key="3">
    <source>
        <dbReference type="ARBA" id="ARBA00010930"/>
    </source>
</evidence>
<dbReference type="InterPro" id="IPR003231">
    <property type="entry name" value="ACP"/>
</dbReference>
<reference evidence="16 17" key="1">
    <citation type="journal article" date="2017" name="PLoS Biol.">
        <title>The sea cucumber genome provides insights into morphological evolution and visceral regeneration.</title>
        <authorList>
            <person name="Zhang X."/>
            <person name="Sun L."/>
            <person name="Yuan J."/>
            <person name="Sun Y."/>
            <person name="Gao Y."/>
            <person name="Zhang L."/>
            <person name="Li S."/>
            <person name="Dai H."/>
            <person name="Hamel J.F."/>
            <person name="Liu C."/>
            <person name="Yu Y."/>
            <person name="Liu S."/>
            <person name="Lin W."/>
            <person name="Guo K."/>
            <person name="Jin S."/>
            <person name="Xu P."/>
            <person name="Storey K.B."/>
            <person name="Huan P."/>
            <person name="Zhang T."/>
            <person name="Zhou Y."/>
            <person name="Zhang J."/>
            <person name="Lin C."/>
            <person name="Li X."/>
            <person name="Xing L."/>
            <person name="Huo D."/>
            <person name="Sun M."/>
            <person name="Wang L."/>
            <person name="Mercier A."/>
            <person name="Li F."/>
            <person name="Yang H."/>
            <person name="Xiang J."/>
        </authorList>
    </citation>
    <scope>NUCLEOTIDE SEQUENCE [LARGE SCALE GENOMIC DNA]</scope>
    <source>
        <strain evidence="16">Shaxun</strain>
        <tissue evidence="16">Muscle</tissue>
    </source>
</reference>
<evidence type="ECO:0000256" key="10">
    <source>
        <dbReference type="ARBA" id="ARBA00022982"/>
    </source>
</evidence>
<dbReference type="PANTHER" id="PTHR20863">
    <property type="entry name" value="ACYL CARRIER PROTEIN"/>
    <property type="match status" value="1"/>
</dbReference>
<dbReference type="AlphaFoldDB" id="A0A2G8LNA2"/>
<dbReference type="OrthoDB" id="448946at2759"/>
<evidence type="ECO:0000256" key="7">
    <source>
        <dbReference type="ARBA" id="ARBA00022553"/>
    </source>
</evidence>
<dbReference type="FunFam" id="1.10.1200.10:FF:000003">
    <property type="entry name" value="Acyl carrier protein"/>
    <property type="match status" value="1"/>
</dbReference>
<evidence type="ECO:0000256" key="9">
    <source>
        <dbReference type="ARBA" id="ARBA00022946"/>
    </source>
</evidence>
<dbReference type="GO" id="GO:0005739">
    <property type="term" value="C:mitochondrion"/>
    <property type="evidence" value="ECO:0007669"/>
    <property type="project" value="UniProtKB-SubCell"/>
</dbReference>